<dbReference type="OrthoDB" id="5198790at2"/>
<keyword evidence="1" id="KW-1133">Transmembrane helix</keyword>
<dbReference type="Proteomes" id="UP000063699">
    <property type="component" value="Chromosome"/>
</dbReference>
<keyword evidence="1" id="KW-0472">Membrane</keyword>
<dbReference type="RefSeq" id="WP_054291121.1">
    <property type="nucleotide sequence ID" value="NZ_CP012752.1"/>
</dbReference>
<gene>
    <name evidence="2" type="ORF">AOZ06_21940</name>
</gene>
<evidence type="ECO:0000313" key="2">
    <source>
        <dbReference type="EMBL" id="ALG09217.1"/>
    </source>
</evidence>
<organism evidence="2 3">
    <name type="scientific">Kibdelosporangium phytohabitans</name>
    <dbReference type="NCBI Taxonomy" id="860235"/>
    <lineage>
        <taxon>Bacteria</taxon>
        <taxon>Bacillati</taxon>
        <taxon>Actinomycetota</taxon>
        <taxon>Actinomycetes</taxon>
        <taxon>Pseudonocardiales</taxon>
        <taxon>Pseudonocardiaceae</taxon>
        <taxon>Kibdelosporangium</taxon>
    </lineage>
</organism>
<feature type="transmembrane region" description="Helical" evidence="1">
    <location>
        <begin position="171"/>
        <end position="191"/>
    </location>
</feature>
<dbReference type="KEGG" id="kphy:AOZ06_21940"/>
<feature type="transmembrane region" description="Helical" evidence="1">
    <location>
        <begin position="73"/>
        <end position="94"/>
    </location>
</feature>
<reference evidence="2 3" key="1">
    <citation type="submission" date="2015-07" db="EMBL/GenBank/DDBJ databases">
        <title>Genome sequencing of Kibdelosporangium phytohabitans.</title>
        <authorList>
            <person name="Qin S."/>
            <person name="Xing K."/>
        </authorList>
    </citation>
    <scope>NUCLEOTIDE SEQUENCE [LARGE SCALE GENOMIC DNA]</scope>
    <source>
        <strain evidence="2 3">KLBMP1111</strain>
    </source>
</reference>
<keyword evidence="1" id="KW-0812">Transmembrane</keyword>
<dbReference type="STRING" id="860235.AOZ06_21940"/>
<feature type="transmembrane region" description="Helical" evidence="1">
    <location>
        <begin position="118"/>
        <end position="136"/>
    </location>
</feature>
<evidence type="ECO:0000256" key="1">
    <source>
        <dbReference type="SAM" id="Phobius"/>
    </source>
</evidence>
<feature type="transmembrane region" description="Helical" evidence="1">
    <location>
        <begin position="242"/>
        <end position="260"/>
    </location>
</feature>
<feature type="transmembrane region" description="Helical" evidence="1">
    <location>
        <begin position="145"/>
        <end position="165"/>
    </location>
</feature>
<feature type="transmembrane region" description="Helical" evidence="1">
    <location>
        <begin position="203"/>
        <end position="222"/>
    </location>
</feature>
<evidence type="ECO:0000313" key="3">
    <source>
        <dbReference type="Proteomes" id="UP000063699"/>
    </source>
</evidence>
<name>A0A0N9HQ49_9PSEU</name>
<accession>A0A0N9HQ49</accession>
<feature type="transmembrane region" description="Helical" evidence="1">
    <location>
        <begin position="290"/>
        <end position="311"/>
    </location>
</feature>
<protein>
    <submittedName>
        <fullName evidence="2">Uncharacterized protein</fullName>
    </submittedName>
</protein>
<dbReference type="AlphaFoldDB" id="A0A0N9HQ49"/>
<proteinExistence type="predicted"/>
<dbReference type="EMBL" id="CP012752">
    <property type="protein sequence ID" value="ALG09217.1"/>
    <property type="molecule type" value="Genomic_DNA"/>
</dbReference>
<sequence>MTSKLERRYRVLLRLLPGWYREKRADEMVDTFISGRPDDVDQEHGWPGWAEAGAVAALAVRTRLSGADGPPRAVALGGAVRLVAMIGLLAHAVLSVGDIVRAVSTQLIPPLGLEPTSYFWRSAAGVAAVGAFVLIFTRWRGTAKALAVTAVVPTLFDLVITLGSSPPADAVLWQLSALAPLWIATICLFVGFHREAPVPWPRVWVWAAVIGAAVVLAWNWYARFVVTDVAGLWLNPWSLQNWVIVFAGLAVLALGIPPYVRLGLATYIALTLPQAAVAGFQMAGLTSTGVLVSLAISGVTCLVLVGIALAVTGARGHLALSAGDEPFREAV</sequence>
<keyword evidence="3" id="KW-1185">Reference proteome</keyword>